<protein>
    <recommendedName>
        <fullName evidence="10">Tektin</fullName>
    </recommendedName>
</protein>
<feature type="coiled-coil region" evidence="11">
    <location>
        <begin position="281"/>
        <end position="322"/>
    </location>
</feature>
<evidence type="ECO:0000256" key="5">
    <source>
        <dbReference type="ARBA" id="ARBA00023054"/>
    </source>
</evidence>
<keyword evidence="8 10" id="KW-0966">Cell projection</keyword>
<dbReference type="GO" id="GO:0005930">
    <property type="term" value="C:axoneme"/>
    <property type="evidence" value="ECO:0007669"/>
    <property type="project" value="UniProtKB-SubCell"/>
</dbReference>
<keyword evidence="5 11" id="KW-0175">Coiled coil</keyword>
<evidence type="ECO:0000256" key="4">
    <source>
        <dbReference type="ARBA" id="ARBA00022846"/>
    </source>
</evidence>
<keyword evidence="3" id="KW-0963">Cytoplasm</keyword>
<reference evidence="13" key="1">
    <citation type="submission" date="2010-06" db="EMBL/GenBank/DDBJ databases">
        <authorList>
            <person name="Jiang H."/>
            <person name="Abraham K."/>
            <person name="Ali S."/>
            <person name="Alsbrooks S.L."/>
            <person name="Anim B.N."/>
            <person name="Anosike U.S."/>
            <person name="Attaway T."/>
            <person name="Bandaranaike D.P."/>
            <person name="Battles P.K."/>
            <person name="Bell S.N."/>
            <person name="Bell A.V."/>
            <person name="Beltran B."/>
            <person name="Bickham C."/>
            <person name="Bustamante Y."/>
            <person name="Caleb T."/>
            <person name="Canada A."/>
            <person name="Cardenas V."/>
            <person name="Carter K."/>
            <person name="Chacko J."/>
            <person name="Chandrabose M.N."/>
            <person name="Chavez D."/>
            <person name="Chavez A."/>
            <person name="Chen L."/>
            <person name="Chu H.-S."/>
            <person name="Claassen K.J."/>
            <person name="Cockrell R."/>
            <person name="Collins M."/>
            <person name="Cooper J.A."/>
            <person name="Cree A."/>
            <person name="Curry S.M."/>
            <person name="Da Y."/>
            <person name="Dao M.D."/>
            <person name="Das B."/>
            <person name="Davila M.-L."/>
            <person name="Davy-Carroll L."/>
            <person name="Denson S."/>
            <person name="Dinh H."/>
            <person name="Ebong V.E."/>
            <person name="Edwards J.R."/>
            <person name="Egan A."/>
            <person name="El-Daye J."/>
            <person name="Escobedo L."/>
            <person name="Fernandez S."/>
            <person name="Fernando P.R."/>
            <person name="Flagg N."/>
            <person name="Forbes L.D."/>
            <person name="Fowler R.G."/>
            <person name="Fu Q."/>
            <person name="Gabisi R.A."/>
            <person name="Ganer J."/>
            <person name="Garbino Pronczuk A."/>
            <person name="Garcia R.M."/>
            <person name="Garner T."/>
            <person name="Garrett T.E."/>
            <person name="Gonzalez D.A."/>
            <person name="Hamid H."/>
            <person name="Hawkins E.S."/>
            <person name="Hirani K."/>
            <person name="Hogues M.E."/>
            <person name="Hollins B."/>
            <person name="Hsiao C.-H."/>
            <person name="Jabil R."/>
            <person name="James M.L."/>
            <person name="Jhangiani S.N."/>
            <person name="Johnson B."/>
            <person name="Johnson Q."/>
            <person name="Joshi V."/>
            <person name="Kalu J.B."/>
            <person name="Kam C."/>
            <person name="Kashfia A."/>
            <person name="Keebler J."/>
            <person name="Kisamo H."/>
            <person name="Kovar C.L."/>
            <person name="Lago L.A."/>
            <person name="Lai C.-Y."/>
            <person name="Laidlaw J."/>
            <person name="Lara F."/>
            <person name="Le T.-K."/>
            <person name="Lee S.L."/>
            <person name="Legall F.H."/>
            <person name="Lemon S.J."/>
            <person name="Lewis L.R."/>
            <person name="Li B."/>
            <person name="Liu Y."/>
            <person name="Liu Y.-S."/>
            <person name="Lopez J."/>
            <person name="Lozado R.J."/>
            <person name="Lu J."/>
            <person name="Madu R.C."/>
            <person name="Maheshwari M."/>
            <person name="Maheshwari R."/>
            <person name="Malloy K."/>
            <person name="Martinez E."/>
            <person name="Mathew T."/>
            <person name="Mercado I.C."/>
            <person name="Mercado C."/>
            <person name="Meyer B."/>
            <person name="Montgomery K."/>
            <person name="Morgan M.B."/>
            <person name="Munidasa M."/>
            <person name="Nazareth L.V."/>
            <person name="Nelson J."/>
            <person name="Ng B.M."/>
            <person name="Nguyen N.B."/>
            <person name="Nguyen P.Q."/>
            <person name="Nguyen T."/>
            <person name="Obregon M."/>
            <person name="Okwuonu G.O."/>
            <person name="Onwere C.G."/>
            <person name="Orozco G."/>
            <person name="Parra A."/>
            <person name="Patel S."/>
            <person name="Patil S."/>
            <person name="Perez A."/>
            <person name="Perez Y."/>
            <person name="Pham C."/>
            <person name="Primus E.L."/>
            <person name="Pu L.-L."/>
            <person name="Puazo M."/>
            <person name="Qin X."/>
            <person name="Quiroz J.B."/>
            <person name="Reese J."/>
            <person name="Richards S."/>
            <person name="Rives C.M."/>
            <person name="Robberts R."/>
            <person name="Ruiz S.J."/>
            <person name="Ruiz M.J."/>
            <person name="Santibanez J."/>
            <person name="Schneider B.W."/>
            <person name="Sisson I."/>
            <person name="Smith M."/>
            <person name="Sodergren E."/>
            <person name="Song X.-Z."/>
            <person name="Song B.B."/>
            <person name="Summersgill H."/>
            <person name="Thelus R."/>
            <person name="Thornton R.D."/>
            <person name="Trejos Z.Y."/>
            <person name="Usmani K."/>
            <person name="Vattathil S."/>
            <person name="Villasana D."/>
            <person name="Walker D.L."/>
            <person name="Wang S."/>
            <person name="Wang K."/>
            <person name="White C.S."/>
            <person name="Williams A.C."/>
            <person name="Williamson J."/>
            <person name="Wilson K."/>
            <person name="Woghiren I.O."/>
            <person name="Woodworth J.R."/>
            <person name="Worley K.C."/>
            <person name="Wright R.A."/>
            <person name="Wu W."/>
            <person name="Young L."/>
            <person name="Zhang L."/>
            <person name="Zhang J."/>
            <person name="Zhu Y."/>
            <person name="Muzny D.M."/>
            <person name="Weinstock G."/>
            <person name="Gibbs R.A."/>
        </authorList>
    </citation>
    <scope>NUCLEOTIDE SEQUENCE [LARGE SCALE GENOMIC DNA]</scope>
    <source>
        <strain evidence="13">LSR1</strain>
    </source>
</reference>
<keyword evidence="4 10" id="KW-0282">Flagellum</keyword>
<dbReference type="AlphaFoldDB" id="A0A8R2JSI8"/>
<dbReference type="GO" id="GO:0060294">
    <property type="term" value="P:cilium movement involved in cell motility"/>
    <property type="evidence" value="ECO:0007669"/>
    <property type="project" value="UniProtKB-UniRule"/>
</dbReference>
<evidence type="ECO:0000313" key="12">
    <source>
        <dbReference type="EnsemblMetazoa" id="XP_029345345.1"/>
    </source>
</evidence>
<name>A0A8R2JSI8_ACYPI</name>
<dbReference type="KEGG" id="api:100164258"/>
<dbReference type="PRINTS" id="PR00511">
    <property type="entry name" value="TEKTIN"/>
</dbReference>
<dbReference type="OrthoDB" id="10054259at2759"/>
<dbReference type="RefSeq" id="XP_029345345.1">
    <property type="nucleotide sequence ID" value="XM_029489485.1"/>
</dbReference>
<evidence type="ECO:0000256" key="3">
    <source>
        <dbReference type="ARBA" id="ARBA00022490"/>
    </source>
</evidence>
<evidence type="ECO:0000256" key="8">
    <source>
        <dbReference type="ARBA" id="ARBA00023273"/>
    </source>
</evidence>
<keyword evidence="7" id="KW-0206">Cytoskeleton</keyword>
<evidence type="ECO:0000256" key="2">
    <source>
        <dbReference type="ARBA" id="ARBA00007209"/>
    </source>
</evidence>
<dbReference type="PANTHER" id="PTHR19960">
    <property type="entry name" value="TEKTIN"/>
    <property type="match status" value="1"/>
</dbReference>
<dbReference type="GO" id="GO:0060271">
    <property type="term" value="P:cilium assembly"/>
    <property type="evidence" value="ECO:0007669"/>
    <property type="project" value="UniProtKB-UniRule"/>
</dbReference>
<keyword evidence="13" id="KW-1185">Reference proteome</keyword>
<comment type="similarity">
    <text evidence="2 10">Belongs to the tektin family.</text>
</comment>
<dbReference type="GO" id="GO:0005634">
    <property type="term" value="C:nucleus"/>
    <property type="evidence" value="ECO:0007669"/>
    <property type="project" value="TreeGrafter"/>
</dbReference>
<evidence type="ECO:0000256" key="7">
    <source>
        <dbReference type="ARBA" id="ARBA00023212"/>
    </source>
</evidence>
<sequence>MFDHPLINMNCNNYCNVYGYDYHTTTEWRYNSEQEITAAEEQRELAQRLTLEADRLFGQTKDSVLKNKLDVDHRSKVKVKDIEYKCREIEKQKYDLDEEIHLLLGYQVRIENANKLLVGDALDVIAECLRLRNCRQSIDLVFDDVEKELLRERELILGINDQLEDLQDKVVLQIRKLRAFVYNLAVDLRCKKNALQIEEHNENLNENTVELSILNNKNIFKPATISTTEWDRFTLDVISAANKVLVDGRPIRAFFDKCLNKMFNDLVGQSEVVYLAFRLRVEEYLEVIEKLNKQRDEIVKNVEEVEETIEKLKNTISDREAYLALAHTRLSNRTRREGVELCRDELELRLYEEVVQLEHDVQSLQNMMAESVVCRRRLKQSIARIDVQLQVKQNSLHIDNELCAKQRKRINYRAF</sequence>
<dbReference type="Proteomes" id="UP000007819">
    <property type="component" value="Chromosome A2"/>
</dbReference>
<dbReference type="EnsemblMetazoa" id="XM_029489485.1">
    <property type="protein sequence ID" value="XP_029345345.1"/>
    <property type="gene ID" value="LOC100164258"/>
</dbReference>
<dbReference type="PANTHER" id="PTHR19960:SF25">
    <property type="entry name" value="TEKTIN-1"/>
    <property type="match status" value="1"/>
</dbReference>
<proteinExistence type="inferred from homology"/>
<dbReference type="InterPro" id="IPR000435">
    <property type="entry name" value="Tektins"/>
</dbReference>
<reference evidence="12" key="2">
    <citation type="submission" date="2022-06" db="UniProtKB">
        <authorList>
            <consortium name="EnsemblMetazoa"/>
        </authorList>
    </citation>
    <scope>IDENTIFICATION</scope>
</reference>
<dbReference type="Pfam" id="PF03148">
    <property type="entry name" value="Tektin"/>
    <property type="match status" value="1"/>
</dbReference>
<dbReference type="GeneID" id="100164258"/>
<dbReference type="InterPro" id="IPR048256">
    <property type="entry name" value="Tektin-like"/>
</dbReference>
<evidence type="ECO:0000256" key="9">
    <source>
        <dbReference type="ARBA" id="ARBA00045224"/>
    </source>
</evidence>
<comment type="subcellular location">
    <subcellularLocation>
        <location evidence="10">Cytoplasm</location>
        <location evidence="10">Cytoskeleton</location>
        <location evidence="10">Cilium axoneme</location>
    </subcellularLocation>
    <subcellularLocation>
        <location evidence="1">Cytoplasm</location>
        <location evidence="1">Cytoskeleton</location>
        <location evidence="1">Flagellum axoneme</location>
    </subcellularLocation>
</comment>
<evidence type="ECO:0000256" key="11">
    <source>
        <dbReference type="SAM" id="Coils"/>
    </source>
</evidence>
<keyword evidence="6 10" id="KW-0969">Cilium</keyword>
<evidence type="ECO:0000256" key="10">
    <source>
        <dbReference type="RuleBase" id="RU367040"/>
    </source>
</evidence>
<organism evidence="12 13">
    <name type="scientific">Acyrthosiphon pisum</name>
    <name type="common">Pea aphid</name>
    <dbReference type="NCBI Taxonomy" id="7029"/>
    <lineage>
        <taxon>Eukaryota</taxon>
        <taxon>Metazoa</taxon>
        <taxon>Ecdysozoa</taxon>
        <taxon>Arthropoda</taxon>
        <taxon>Hexapoda</taxon>
        <taxon>Insecta</taxon>
        <taxon>Pterygota</taxon>
        <taxon>Neoptera</taxon>
        <taxon>Paraneoptera</taxon>
        <taxon>Hemiptera</taxon>
        <taxon>Sternorrhyncha</taxon>
        <taxon>Aphidomorpha</taxon>
        <taxon>Aphidoidea</taxon>
        <taxon>Aphididae</taxon>
        <taxon>Macrosiphini</taxon>
        <taxon>Acyrthosiphon</taxon>
    </lineage>
</organism>
<comment type="function">
    <text evidence="9">Microtubule inner protein (MIP) part of the dynein-decorated doublet microtubules (DMTs) in cilia and flagellar axoneme. Forms filamentous polymers in the walls of ciliary and flagellar microtubules.</text>
</comment>
<evidence type="ECO:0000313" key="13">
    <source>
        <dbReference type="Proteomes" id="UP000007819"/>
    </source>
</evidence>
<dbReference type="GO" id="GO:0015630">
    <property type="term" value="C:microtubule cytoskeleton"/>
    <property type="evidence" value="ECO:0007669"/>
    <property type="project" value="UniProtKB-UniRule"/>
</dbReference>
<evidence type="ECO:0000256" key="1">
    <source>
        <dbReference type="ARBA" id="ARBA00004611"/>
    </source>
</evidence>
<accession>A0A8R2JSI8</accession>
<evidence type="ECO:0000256" key="6">
    <source>
        <dbReference type="ARBA" id="ARBA00023069"/>
    </source>
</evidence>